<dbReference type="InterPro" id="IPR020022">
    <property type="entry name" value="N-acetyl_sugar_amidoTrfase"/>
</dbReference>
<sequence length="368" mass="42808">MEYCICKRCVMDNASDSTIIFDKNGYCDYCTDALQRAAAVYFPNSEGEKKLELMIADLKEKGKNKSYDCLMGISGGLDSSYLAYLGAIQWGLRILAVHVDDGFDTPLAVSNIEKLCKSCGINLIIERPDSEQFCDLTKSFILAEVPNIAIPQDNVLFASLYKYAKQYQVYTFLSGGNFALESILQRGHTYMVYDMIHNKNIHNVFGTKPVDNLQFLSIYQRYWDLYIHKIKSLRPLNYLNYNRDNAIKQLSDFCGYEYYEAKHLENYLTKVAQLYWFYNKFKVDKRRSHLSSMIVSGQMTRDEAITLLEKPIYDEVSIQDDLKLVLNKLDLDMNVFEEIVRRPGREHSYYKQDRLIPILLRLKKMLSF</sequence>
<evidence type="ECO:0000313" key="2">
    <source>
        <dbReference type="Proteomes" id="UP000286270"/>
    </source>
</evidence>
<dbReference type="AlphaFoldDB" id="A0A412YNU6"/>
<protein>
    <submittedName>
        <fullName evidence="1">N-acetyl sugar amidotransferase</fullName>
    </submittedName>
</protein>
<proteinExistence type="predicted"/>
<dbReference type="InterPro" id="IPR014729">
    <property type="entry name" value="Rossmann-like_a/b/a_fold"/>
</dbReference>
<dbReference type="SUPFAM" id="SSF52402">
    <property type="entry name" value="Adenine nucleotide alpha hydrolases-like"/>
    <property type="match status" value="1"/>
</dbReference>
<dbReference type="GO" id="GO:0016740">
    <property type="term" value="F:transferase activity"/>
    <property type="evidence" value="ECO:0007669"/>
    <property type="project" value="UniProtKB-KW"/>
</dbReference>
<dbReference type="EMBL" id="QRZH01000002">
    <property type="protein sequence ID" value="RGV59103.1"/>
    <property type="molecule type" value="Genomic_DNA"/>
</dbReference>
<accession>A0A412YNU6</accession>
<organism evidence="1 2">
    <name type="scientific">Bacteroides fragilis</name>
    <dbReference type="NCBI Taxonomy" id="817"/>
    <lineage>
        <taxon>Bacteria</taxon>
        <taxon>Pseudomonadati</taxon>
        <taxon>Bacteroidota</taxon>
        <taxon>Bacteroidia</taxon>
        <taxon>Bacteroidales</taxon>
        <taxon>Bacteroidaceae</taxon>
        <taxon>Bacteroides</taxon>
    </lineage>
</organism>
<dbReference type="NCBIfam" id="TIGR03573">
    <property type="entry name" value="WbuX"/>
    <property type="match status" value="1"/>
</dbReference>
<dbReference type="Proteomes" id="UP000286270">
    <property type="component" value="Unassembled WGS sequence"/>
</dbReference>
<name>A0A412YNU6_BACFG</name>
<dbReference type="RefSeq" id="WP_122141829.1">
    <property type="nucleotide sequence ID" value="NZ_JAFKPL010000004.1"/>
</dbReference>
<evidence type="ECO:0000313" key="1">
    <source>
        <dbReference type="EMBL" id="RGV59103.1"/>
    </source>
</evidence>
<comment type="caution">
    <text evidence="1">The sequence shown here is derived from an EMBL/GenBank/DDBJ whole genome shotgun (WGS) entry which is preliminary data.</text>
</comment>
<keyword evidence="1" id="KW-0808">Transferase</keyword>
<dbReference type="Gene3D" id="3.40.50.620">
    <property type="entry name" value="HUPs"/>
    <property type="match status" value="1"/>
</dbReference>
<gene>
    <name evidence="1" type="ORF">DWW08_04185</name>
</gene>
<reference evidence="1 2" key="1">
    <citation type="submission" date="2018-08" db="EMBL/GenBank/DDBJ databases">
        <title>A genome reference for cultivated species of the human gut microbiota.</title>
        <authorList>
            <person name="Zou Y."/>
            <person name="Xue W."/>
            <person name="Luo G."/>
        </authorList>
    </citation>
    <scope>NUCLEOTIDE SEQUENCE [LARGE SCALE GENOMIC DNA]</scope>
    <source>
        <strain evidence="1 2">AF14-26</strain>
    </source>
</reference>